<dbReference type="EMBL" id="JTFC01000152">
    <property type="protein sequence ID" value="RUS50414.1"/>
    <property type="molecule type" value="Genomic_DNA"/>
</dbReference>
<evidence type="ECO:0000313" key="2">
    <source>
        <dbReference type="EMBL" id="RUS50414.1"/>
    </source>
</evidence>
<sequence>MTANHLQKLIAEKNRLELEVTKLQQTESRKQRSHILIQKGALLDKYLDAHHLSIEETEELLQLFSNFIKEKRPQRFNKST</sequence>
<keyword evidence="3" id="KW-1185">Reference proteome</keyword>
<organism evidence="1 3">
    <name type="scientific">Candidatus Kurthia intestinigallinarum</name>
    <dbReference type="NCBI Taxonomy" id="1562256"/>
    <lineage>
        <taxon>Bacteria</taxon>
        <taxon>Bacillati</taxon>
        <taxon>Bacillota</taxon>
        <taxon>Bacilli</taxon>
        <taxon>Bacillales</taxon>
        <taxon>Caryophanaceae</taxon>
        <taxon>Kurthia</taxon>
    </lineage>
</organism>
<protein>
    <submittedName>
        <fullName evidence="1">Uncharacterized protein</fullName>
    </submittedName>
</protein>
<evidence type="ECO:0000313" key="3">
    <source>
        <dbReference type="Proteomes" id="UP000288623"/>
    </source>
</evidence>
<dbReference type="Proteomes" id="UP000288623">
    <property type="component" value="Unassembled WGS sequence"/>
</dbReference>
<dbReference type="AlphaFoldDB" id="A0A433RNQ6"/>
<name>A0A433RNQ6_9BACL</name>
<comment type="caution">
    <text evidence="1">The sequence shown here is derived from an EMBL/GenBank/DDBJ whole genome shotgun (WGS) entry which is preliminary data.</text>
</comment>
<reference evidence="1 3" key="1">
    <citation type="submission" date="2014-11" db="EMBL/GenBank/DDBJ databases">
        <title>Genome sequence and analysis of novel Kurthia sp.</title>
        <authorList>
            <person name="Lawson J.N."/>
            <person name="Gonzalez J.E."/>
            <person name="Rinauldi L."/>
            <person name="Xuan Z."/>
            <person name="Firman A."/>
            <person name="Shaddox L."/>
            <person name="Trudeau A."/>
            <person name="Shah S."/>
            <person name="Reiman D."/>
        </authorList>
    </citation>
    <scope>NUCLEOTIDE SEQUENCE [LARGE SCALE GENOMIC DNA]</scope>
    <source>
        <strain evidence="1 3">3B1D</strain>
    </source>
</reference>
<gene>
    <name evidence="2" type="ORF">QI30_19325</name>
    <name evidence="1" type="ORF">QI30_20190</name>
</gene>
<evidence type="ECO:0000313" key="1">
    <source>
        <dbReference type="EMBL" id="RUS49289.1"/>
    </source>
</evidence>
<dbReference type="OrthoDB" id="2065751at2"/>
<dbReference type="EMBL" id="JTFC01000233">
    <property type="protein sequence ID" value="RUS49289.1"/>
    <property type="molecule type" value="Genomic_DNA"/>
</dbReference>
<proteinExistence type="predicted"/>
<dbReference type="RefSeq" id="WP_126992113.1">
    <property type="nucleotide sequence ID" value="NZ_JTFC01000152.1"/>
</dbReference>
<accession>A0A433RNQ6</accession>